<proteinExistence type="predicted"/>
<evidence type="ECO:0000313" key="1">
    <source>
        <dbReference type="EMBL" id="CAE0107013.1"/>
    </source>
</evidence>
<name>A0A7S3ALL1_9EUKA</name>
<reference evidence="1" key="1">
    <citation type="submission" date="2021-01" db="EMBL/GenBank/DDBJ databases">
        <authorList>
            <person name="Corre E."/>
            <person name="Pelletier E."/>
            <person name="Niang G."/>
            <person name="Scheremetjew M."/>
            <person name="Finn R."/>
            <person name="Kale V."/>
            <person name="Holt S."/>
            <person name="Cochrane G."/>
            <person name="Meng A."/>
            <person name="Brown T."/>
            <person name="Cohen L."/>
        </authorList>
    </citation>
    <scope>NUCLEOTIDE SEQUENCE</scope>
    <source>
        <strain evidence="1">CCMP281</strain>
    </source>
</reference>
<dbReference type="AlphaFoldDB" id="A0A7S3ALL1"/>
<sequence>MQIPPSRTVGTHRHLHPSSTAVTLLKVEPSMDDIVSCSVQQQSKILGRELTEAETATIAATMKDLLQPTPSSRPAPSPWYQWALGWVTATAGVTEDSFSQRSAPAGQGKLPSWWSGLTPPVGHTMATEAVLIGVSSAELQKRIPHHHVTGCERYMPHHFLNLQPPLNPSATQAALAPAAVVASGQGHSSRPLLPLSSGGLPWWWKPPTHLAGACAAASTTRPATPHTTPHATPHAAPHAAPYAVAPNGVLLHMRVDTRAAKKIKAVAIQPLVETATTWPVASSMMRVFLGNCIH</sequence>
<protein>
    <submittedName>
        <fullName evidence="1">Uncharacterized protein</fullName>
    </submittedName>
</protein>
<gene>
    <name evidence="1" type="ORF">HERI1096_LOCUS7672</name>
</gene>
<accession>A0A7S3ALL1</accession>
<dbReference type="EMBL" id="HBHX01013748">
    <property type="protein sequence ID" value="CAE0107013.1"/>
    <property type="molecule type" value="Transcribed_RNA"/>
</dbReference>
<organism evidence="1">
    <name type="scientific">Haptolina ericina</name>
    <dbReference type="NCBI Taxonomy" id="156174"/>
    <lineage>
        <taxon>Eukaryota</taxon>
        <taxon>Haptista</taxon>
        <taxon>Haptophyta</taxon>
        <taxon>Prymnesiophyceae</taxon>
        <taxon>Prymnesiales</taxon>
        <taxon>Prymnesiaceae</taxon>
        <taxon>Haptolina</taxon>
    </lineage>
</organism>